<keyword evidence="1" id="KW-0812">Transmembrane</keyword>
<dbReference type="EMBL" id="CP111023">
    <property type="protein sequence ID" value="WAR21574.1"/>
    <property type="molecule type" value="Genomic_DNA"/>
</dbReference>
<sequence>MDGERARVAAYIARYARRMLVSAILLVPGALLIVAATASPGWTVLETGHSSLHLGIWYLVTCEATVGCDMSVYQKLFRASDIRSLRIMACTASMTAIISPILFVIARRRIIHHKGIMEIGFCALCSTLCAERTAHTNKGIPGSHCPEGDDG</sequence>
<name>A0ABY7FL34_MYAAR</name>
<evidence type="ECO:0000256" key="1">
    <source>
        <dbReference type="SAM" id="Phobius"/>
    </source>
</evidence>
<gene>
    <name evidence="2" type="ORF">MAR_015548</name>
</gene>
<evidence type="ECO:0000313" key="2">
    <source>
        <dbReference type="EMBL" id="WAR21574.1"/>
    </source>
</evidence>
<keyword evidence="3" id="KW-1185">Reference proteome</keyword>
<protein>
    <submittedName>
        <fullName evidence="2">Uncharacterized protein</fullName>
    </submittedName>
</protein>
<reference evidence="2" key="1">
    <citation type="submission" date="2022-11" db="EMBL/GenBank/DDBJ databases">
        <title>Centuries of genome instability and evolution in soft-shell clam transmissible cancer (bioRxiv).</title>
        <authorList>
            <person name="Hart S.F.M."/>
            <person name="Yonemitsu M.A."/>
            <person name="Giersch R.M."/>
            <person name="Beal B.F."/>
            <person name="Arriagada G."/>
            <person name="Davis B.W."/>
            <person name="Ostrander E.A."/>
            <person name="Goff S.P."/>
            <person name="Metzger M.J."/>
        </authorList>
    </citation>
    <scope>NUCLEOTIDE SEQUENCE</scope>
    <source>
        <strain evidence="2">MELC-2E11</strain>
        <tissue evidence="2">Siphon/mantle</tissue>
    </source>
</reference>
<dbReference type="Proteomes" id="UP001164746">
    <property type="component" value="Chromosome 12"/>
</dbReference>
<proteinExistence type="predicted"/>
<dbReference type="Gene3D" id="1.20.140.150">
    <property type="match status" value="1"/>
</dbReference>
<feature type="transmembrane region" description="Helical" evidence="1">
    <location>
        <begin position="20"/>
        <end position="42"/>
    </location>
</feature>
<feature type="transmembrane region" description="Helical" evidence="1">
    <location>
        <begin position="85"/>
        <end position="106"/>
    </location>
</feature>
<accession>A0ABY7FL34</accession>
<evidence type="ECO:0000313" key="3">
    <source>
        <dbReference type="Proteomes" id="UP001164746"/>
    </source>
</evidence>
<keyword evidence="1" id="KW-1133">Transmembrane helix</keyword>
<keyword evidence="1" id="KW-0472">Membrane</keyword>
<organism evidence="2 3">
    <name type="scientific">Mya arenaria</name>
    <name type="common">Soft-shell clam</name>
    <dbReference type="NCBI Taxonomy" id="6604"/>
    <lineage>
        <taxon>Eukaryota</taxon>
        <taxon>Metazoa</taxon>
        <taxon>Spiralia</taxon>
        <taxon>Lophotrochozoa</taxon>
        <taxon>Mollusca</taxon>
        <taxon>Bivalvia</taxon>
        <taxon>Autobranchia</taxon>
        <taxon>Heteroconchia</taxon>
        <taxon>Euheterodonta</taxon>
        <taxon>Imparidentia</taxon>
        <taxon>Neoheterodontei</taxon>
        <taxon>Myida</taxon>
        <taxon>Myoidea</taxon>
        <taxon>Myidae</taxon>
        <taxon>Mya</taxon>
    </lineage>
</organism>